<dbReference type="Proteomes" id="UP000299102">
    <property type="component" value="Unassembled WGS sequence"/>
</dbReference>
<feature type="compositionally biased region" description="Low complexity" evidence="1">
    <location>
        <begin position="48"/>
        <end position="59"/>
    </location>
</feature>
<dbReference type="OrthoDB" id="7419703at2759"/>
<evidence type="ECO:0000313" key="2">
    <source>
        <dbReference type="EMBL" id="GBP36158.1"/>
    </source>
</evidence>
<organism evidence="2 3">
    <name type="scientific">Eumeta variegata</name>
    <name type="common">Bagworm moth</name>
    <name type="synonym">Eumeta japonica</name>
    <dbReference type="NCBI Taxonomy" id="151549"/>
    <lineage>
        <taxon>Eukaryota</taxon>
        <taxon>Metazoa</taxon>
        <taxon>Ecdysozoa</taxon>
        <taxon>Arthropoda</taxon>
        <taxon>Hexapoda</taxon>
        <taxon>Insecta</taxon>
        <taxon>Pterygota</taxon>
        <taxon>Neoptera</taxon>
        <taxon>Endopterygota</taxon>
        <taxon>Lepidoptera</taxon>
        <taxon>Glossata</taxon>
        <taxon>Ditrysia</taxon>
        <taxon>Tineoidea</taxon>
        <taxon>Psychidae</taxon>
        <taxon>Oiketicinae</taxon>
        <taxon>Eumeta</taxon>
    </lineage>
</organism>
<comment type="caution">
    <text evidence="2">The sequence shown here is derived from an EMBL/GenBank/DDBJ whole genome shotgun (WGS) entry which is preliminary data.</text>
</comment>
<protein>
    <submittedName>
        <fullName evidence="2">Uncharacterized protein</fullName>
    </submittedName>
</protein>
<keyword evidence="3" id="KW-1185">Reference proteome</keyword>
<name>A0A4C1VAK9_EUMVA</name>
<sequence length="121" mass="13653">MDDQIIRWLHEDHSDDEDLRDVVVHDLESDVEQDGIIDGFRANQVTTSSDDSSSEDSIPLSDFTSGNLLRVFPIPKNLKGKDGFRWTGEKPSRCRTLQRNIILHPPGPKAAAREIKTELEA</sequence>
<feature type="region of interest" description="Disordered" evidence="1">
    <location>
        <begin position="38"/>
        <end position="59"/>
    </location>
</feature>
<evidence type="ECO:0000256" key="1">
    <source>
        <dbReference type="SAM" id="MobiDB-lite"/>
    </source>
</evidence>
<dbReference type="EMBL" id="BGZK01000315">
    <property type="protein sequence ID" value="GBP36158.1"/>
    <property type="molecule type" value="Genomic_DNA"/>
</dbReference>
<accession>A0A4C1VAK9</accession>
<dbReference type="AlphaFoldDB" id="A0A4C1VAK9"/>
<proteinExistence type="predicted"/>
<gene>
    <name evidence="2" type="ORF">EVAR_4302_1</name>
</gene>
<reference evidence="2 3" key="1">
    <citation type="journal article" date="2019" name="Commun. Biol.">
        <title>The bagworm genome reveals a unique fibroin gene that provides high tensile strength.</title>
        <authorList>
            <person name="Kono N."/>
            <person name="Nakamura H."/>
            <person name="Ohtoshi R."/>
            <person name="Tomita M."/>
            <person name="Numata K."/>
            <person name="Arakawa K."/>
        </authorList>
    </citation>
    <scope>NUCLEOTIDE SEQUENCE [LARGE SCALE GENOMIC DNA]</scope>
</reference>
<evidence type="ECO:0000313" key="3">
    <source>
        <dbReference type="Proteomes" id="UP000299102"/>
    </source>
</evidence>